<dbReference type="Gene3D" id="1.10.150.20">
    <property type="entry name" value="5' to 3' exonuclease, C-terminal subdomain"/>
    <property type="match status" value="1"/>
</dbReference>
<comment type="caution">
    <text evidence="6">Lacks conserved residue(s) required for the propagation of feature annotation.</text>
</comment>
<dbReference type="HAMAP" id="MF_00031">
    <property type="entry name" value="DNA_HJ_migration_RuvA"/>
    <property type="match status" value="1"/>
</dbReference>
<dbReference type="Gene3D" id="2.40.50.140">
    <property type="entry name" value="Nucleic acid-binding proteins"/>
    <property type="match status" value="1"/>
</dbReference>
<comment type="caution">
    <text evidence="8">The sequence shown here is derived from an EMBL/GenBank/DDBJ whole genome shotgun (WGS) entry which is preliminary data.</text>
</comment>
<dbReference type="CDD" id="cd14332">
    <property type="entry name" value="UBA_RuvA_C"/>
    <property type="match status" value="1"/>
</dbReference>
<dbReference type="InterPro" id="IPR003583">
    <property type="entry name" value="Hlx-hairpin-Hlx_DNA-bd_motif"/>
</dbReference>
<dbReference type="InterPro" id="IPR012340">
    <property type="entry name" value="NA-bd_OB-fold"/>
</dbReference>
<dbReference type="EMBL" id="WBZC01000010">
    <property type="protein sequence ID" value="KAB3537265.1"/>
    <property type="molecule type" value="Genomic_DNA"/>
</dbReference>
<dbReference type="SUPFAM" id="SSF50249">
    <property type="entry name" value="Nucleic acid-binding proteins"/>
    <property type="match status" value="1"/>
</dbReference>
<dbReference type="GO" id="GO:0009379">
    <property type="term" value="C:Holliday junction helicase complex"/>
    <property type="evidence" value="ECO:0007669"/>
    <property type="project" value="InterPro"/>
</dbReference>
<organism evidence="8 9">
    <name type="scientific">Alkaliphilus pronyensis</name>
    <dbReference type="NCBI Taxonomy" id="1482732"/>
    <lineage>
        <taxon>Bacteria</taxon>
        <taxon>Bacillati</taxon>
        <taxon>Bacillota</taxon>
        <taxon>Clostridia</taxon>
        <taxon>Peptostreptococcales</taxon>
        <taxon>Natronincolaceae</taxon>
        <taxon>Alkaliphilus</taxon>
    </lineage>
</organism>
<gene>
    <name evidence="6 8" type="primary">ruvA</name>
    <name evidence="8" type="ORF">F8154_02935</name>
</gene>
<dbReference type="AlphaFoldDB" id="A0A6I0F5V5"/>
<keyword evidence="1 6" id="KW-0963">Cytoplasm</keyword>
<dbReference type="GO" id="GO:0006310">
    <property type="term" value="P:DNA recombination"/>
    <property type="evidence" value="ECO:0007669"/>
    <property type="project" value="UniProtKB-UniRule"/>
</dbReference>
<name>A0A6I0F5V5_9FIRM</name>
<evidence type="ECO:0000256" key="1">
    <source>
        <dbReference type="ARBA" id="ARBA00022490"/>
    </source>
</evidence>
<evidence type="ECO:0000256" key="3">
    <source>
        <dbReference type="ARBA" id="ARBA00023125"/>
    </source>
</evidence>
<keyword evidence="3 6" id="KW-0238">DNA-binding</keyword>
<comment type="domain">
    <text evidence="6">Has three domains with a flexible linker between the domains II and III and assumes an 'L' shape. Domain III is highly mobile and contacts RuvB.</text>
</comment>
<dbReference type="RefSeq" id="WP_151860096.1">
    <property type="nucleotide sequence ID" value="NZ_WBZC01000010.1"/>
</dbReference>
<evidence type="ECO:0000256" key="6">
    <source>
        <dbReference type="HAMAP-Rule" id="MF_00031"/>
    </source>
</evidence>
<dbReference type="NCBIfam" id="TIGR00084">
    <property type="entry name" value="ruvA"/>
    <property type="match status" value="1"/>
</dbReference>
<reference evidence="8 9" key="1">
    <citation type="submission" date="2019-10" db="EMBL/GenBank/DDBJ databases">
        <title>Alkaliphilus serpentinus sp. nov. and Alkaliphilus pronyensis sp. nov., two novel anaerobic alkaliphilic species isolated from the serpentinized-hosted hydrothermal field of the Prony Bay (New Caledonia).</title>
        <authorList>
            <person name="Postec A."/>
        </authorList>
    </citation>
    <scope>NUCLEOTIDE SEQUENCE [LARGE SCALE GENOMIC DNA]</scope>
    <source>
        <strain evidence="8 9">LacV</strain>
    </source>
</reference>
<evidence type="ECO:0000259" key="7">
    <source>
        <dbReference type="SMART" id="SM00278"/>
    </source>
</evidence>
<comment type="function">
    <text evidence="6">The RuvA-RuvB-RuvC complex processes Holliday junction (HJ) DNA during genetic recombination and DNA repair, while the RuvA-RuvB complex plays an important role in the rescue of blocked DNA replication forks via replication fork reversal (RFR). RuvA specifically binds to HJ cruciform DNA, conferring on it an open structure. The RuvB hexamer acts as an ATP-dependent pump, pulling dsDNA into and through the RuvAB complex. HJ branch migration allows RuvC to scan DNA until it finds its consensus sequence, where it cleaves and resolves the cruciform DNA.</text>
</comment>
<comment type="subcellular location">
    <subcellularLocation>
        <location evidence="6">Cytoplasm</location>
    </subcellularLocation>
</comment>
<dbReference type="GO" id="GO:0005524">
    <property type="term" value="F:ATP binding"/>
    <property type="evidence" value="ECO:0007669"/>
    <property type="project" value="InterPro"/>
</dbReference>
<sequence>MFEYIKGKISEVFIDKIVIEANGIGYRINSSMNSVTDVNIGEDTTIFTHLVVKEDEMSLYGFTTRMELDVFRKLISVSKVGPKVASGILSTYTADKLSGYIKSNNVSAISKSPGVGKKTAERIILELKDKVEVSETLESINDKKQGASENNEAIEALIALGYSGYEANKAYKAAFQEGLSTEDMIRRTLILLGK</sequence>
<keyword evidence="9" id="KW-1185">Reference proteome</keyword>
<keyword evidence="2 6" id="KW-0227">DNA damage</keyword>
<dbReference type="GO" id="GO:0048476">
    <property type="term" value="C:Holliday junction resolvase complex"/>
    <property type="evidence" value="ECO:0007669"/>
    <property type="project" value="UniProtKB-UniRule"/>
</dbReference>
<keyword evidence="5 6" id="KW-0234">DNA repair</keyword>
<protein>
    <recommendedName>
        <fullName evidence="6">Holliday junction branch migration complex subunit RuvA</fullName>
    </recommendedName>
</protein>
<evidence type="ECO:0000256" key="5">
    <source>
        <dbReference type="ARBA" id="ARBA00023204"/>
    </source>
</evidence>
<dbReference type="Pfam" id="PF07499">
    <property type="entry name" value="RuvA_C"/>
    <property type="match status" value="1"/>
</dbReference>
<dbReference type="InterPro" id="IPR013849">
    <property type="entry name" value="DNA_helicase_Holl-junc_RuvA_I"/>
</dbReference>
<dbReference type="Pfam" id="PF01330">
    <property type="entry name" value="RuvA_N"/>
    <property type="match status" value="1"/>
</dbReference>
<accession>A0A6I0F5V5</accession>
<feature type="domain" description="Helix-hairpin-helix DNA-binding motif class 1" evidence="7">
    <location>
        <begin position="107"/>
        <end position="126"/>
    </location>
</feature>
<dbReference type="SUPFAM" id="SSF46929">
    <property type="entry name" value="DNA helicase RuvA subunit, C-terminal domain"/>
    <property type="match status" value="1"/>
</dbReference>
<dbReference type="Pfam" id="PF14520">
    <property type="entry name" value="HHH_5"/>
    <property type="match status" value="1"/>
</dbReference>
<evidence type="ECO:0000313" key="9">
    <source>
        <dbReference type="Proteomes" id="UP000432715"/>
    </source>
</evidence>
<comment type="similarity">
    <text evidence="6">Belongs to the RuvA family.</text>
</comment>
<dbReference type="GO" id="GO:0005737">
    <property type="term" value="C:cytoplasm"/>
    <property type="evidence" value="ECO:0007669"/>
    <property type="project" value="UniProtKB-SubCell"/>
</dbReference>
<evidence type="ECO:0000256" key="4">
    <source>
        <dbReference type="ARBA" id="ARBA00023172"/>
    </source>
</evidence>
<proteinExistence type="inferred from homology"/>
<feature type="region of interest" description="Domain III" evidence="6">
    <location>
        <begin position="148"/>
        <end position="194"/>
    </location>
</feature>
<dbReference type="InterPro" id="IPR000085">
    <property type="entry name" value="RuvA"/>
</dbReference>
<dbReference type="GO" id="GO:0000400">
    <property type="term" value="F:four-way junction DNA binding"/>
    <property type="evidence" value="ECO:0007669"/>
    <property type="project" value="UniProtKB-UniRule"/>
</dbReference>
<dbReference type="InterPro" id="IPR011114">
    <property type="entry name" value="RuvA_C"/>
</dbReference>
<dbReference type="SUPFAM" id="SSF47781">
    <property type="entry name" value="RuvA domain 2-like"/>
    <property type="match status" value="1"/>
</dbReference>
<dbReference type="InterPro" id="IPR010994">
    <property type="entry name" value="RuvA_2-like"/>
</dbReference>
<evidence type="ECO:0000313" key="8">
    <source>
        <dbReference type="EMBL" id="KAB3537265.1"/>
    </source>
</evidence>
<dbReference type="GO" id="GO:0006281">
    <property type="term" value="P:DNA repair"/>
    <property type="evidence" value="ECO:0007669"/>
    <property type="project" value="UniProtKB-UniRule"/>
</dbReference>
<keyword evidence="4 6" id="KW-0233">DNA recombination</keyword>
<dbReference type="InterPro" id="IPR036267">
    <property type="entry name" value="RuvA_C_sf"/>
</dbReference>
<feature type="domain" description="Helix-hairpin-helix DNA-binding motif class 1" evidence="7">
    <location>
        <begin position="72"/>
        <end position="91"/>
    </location>
</feature>
<evidence type="ECO:0000256" key="2">
    <source>
        <dbReference type="ARBA" id="ARBA00022763"/>
    </source>
</evidence>
<dbReference type="OrthoDB" id="5293449at2"/>
<comment type="subunit">
    <text evidence="6">Homotetramer. Forms an RuvA(8)-RuvB(12)-Holliday junction (HJ) complex. HJ DNA is sandwiched between 2 RuvA tetramers; dsDNA enters through RuvA and exits via RuvB. An RuvB hexamer assembles on each DNA strand where it exits the tetramer. Each RuvB hexamer is contacted by two RuvA subunits (via domain III) on 2 adjacent RuvB subunits; this complex drives branch migration. In the full resolvosome a probable DNA-RuvA(4)-RuvB(12)-RuvC(2) complex forms which resolves the HJ.</text>
</comment>
<dbReference type="SMART" id="SM00278">
    <property type="entry name" value="HhH1"/>
    <property type="match status" value="2"/>
</dbReference>
<dbReference type="Gene3D" id="1.10.8.10">
    <property type="entry name" value="DNA helicase RuvA subunit, C-terminal domain"/>
    <property type="match status" value="1"/>
</dbReference>
<dbReference type="Proteomes" id="UP000432715">
    <property type="component" value="Unassembled WGS sequence"/>
</dbReference>
<dbReference type="GO" id="GO:0009378">
    <property type="term" value="F:four-way junction helicase activity"/>
    <property type="evidence" value="ECO:0007669"/>
    <property type="project" value="InterPro"/>
</dbReference>